<dbReference type="PROSITE" id="PS51411">
    <property type="entry name" value="PSP1_C"/>
    <property type="match status" value="1"/>
</dbReference>
<dbReference type="Proteomes" id="UP000178622">
    <property type="component" value="Unassembled WGS sequence"/>
</dbReference>
<name>A0A1E8GM45_9LACT</name>
<proteinExistence type="predicted"/>
<evidence type="ECO:0000313" key="2">
    <source>
        <dbReference type="EMBL" id="OFI49247.1"/>
    </source>
</evidence>
<dbReference type="PANTHER" id="PTHR43830">
    <property type="entry name" value="PROTEIN PSP1"/>
    <property type="match status" value="1"/>
</dbReference>
<dbReference type="PANTHER" id="PTHR43830:SF3">
    <property type="entry name" value="PROTEIN PSP1"/>
    <property type="match status" value="1"/>
</dbReference>
<dbReference type="STRING" id="1859473.BG261_04030"/>
<feature type="domain" description="PSP1 C-terminal" evidence="1">
    <location>
        <begin position="56"/>
        <end position="141"/>
    </location>
</feature>
<comment type="caution">
    <text evidence="2">The sequence shown here is derived from an EMBL/GenBank/DDBJ whole genome shotgun (WGS) entry which is preliminary data.</text>
</comment>
<reference evidence="3" key="1">
    <citation type="submission" date="2016-09" db="EMBL/GenBank/DDBJ databases">
        <title>Draft genome sequence of a novel species of the family Streptococcaceae isolated from flowers.</title>
        <authorList>
            <person name="Chuah L.-O."/>
            <person name="Yap K.-P."/>
            <person name="Thong K.L."/>
            <person name="Liong M.T."/>
            <person name="Ahmad R."/>
            <person name="Rusul G."/>
        </authorList>
    </citation>
    <scope>NUCLEOTIDE SEQUENCE [LARGE SCALE GENOMIC DNA]</scope>
    <source>
        <strain evidence="3">DF1</strain>
    </source>
</reference>
<dbReference type="RefSeq" id="WP_070792312.1">
    <property type="nucleotide sequence ID" value="NZ_MKIR01000020.1"/>
</dbReference>
<accession>A0A1E8GM45</accession>
<dbReference type="InterPro" id="IPR047767">
    <property type="entry name" value="PSP1-like"/>
</dbReference>
<organism evidence="2 3">
    <name type="scientific">Floricoccus tropicus</name>
    <dbReference type="NCBI Taxonomy" id="1859473"/>
    <lineage>
        <taxon>Bacteria</taxon>
        <taxon>Bacillati</taxon>
        <taxon>Bacillota</taxon>
        <taxon>Bacilli</taxon>
        <taxon>Lactobacillales</taxon>
        <taxon>Streptococcaceae</taxon>
        <taxon>Floricoccus</taxon>
    </lineage>
</organism>
<dbReference type="OrthoDB" id="9779344at2"/>
<dbReference type="NCBIfam" id="NF041131">
    <property type="entry name" value="RicT_YaaT_fam"/>
    <property type="match status" value="1"/>
</dbReference>
<dbReference type="InterPro" id="IPR007557">
    <property type="entry name" value="PSP1_C"/>
</dbReference>
<dbReference type="Pfam" id="PF04468">
    <property type="entry name" value="PSP1"/>
    <property type="match status" value="1"/>
</dbReference>
<dbReference type="EMBL" id="MKIR01000020">
    <property type="protein sequence ID" value="OFI49247.1"/>
    <property type="molecule type" value="Genomic_DNA"/>
</dbReference>
<protein>
    <submittedName>
        <fullName evidence="2">Signal peptidase</fullName>
    </submittedName>
</protein>
<dbReference type="GO" id="GO:0005737">
    <property type="term" value="C:cytoplasm"/>
    <property type="evidence" value="ECO:0007669"/>
    <property type="project" value="TreeGrafter"/>
</dbReference>
<dbReference type="AlphaFoldDB" id="A0A1E8GM45"/>
<evidence type="ECO:0000313" key="3">
    <source>
        <dbReference type="Proteomes" id="UP000178622"/>
    </source>
</evidence>
<keyword evidence="3" id="KW-1185">Reference proteome</keyword>
<sequence>MIYELKFNQGQSNMFFSSDDEYCCQELVIAKTKSNRVVGKIVRVLEDGVEDLPLDGQIISYLSDTDYDELDNIEEDSLRAKKIVKHMVAEHELGMKIVEVSYTFDRKQLFISFVAEHRVDFRALLKDLADEFRVRIELRQIGVRDAAKIFGGLGPCGRPLCCTNFVGDFPVVSIKMAKNQALTLNQSKLSGLCGRLLCCLSYEDEFYREAKKNFPDYGDVLMTEEGEGKVIGMNIINSTVKLRIQNENINVIKDFSLSDVEVAYG</sequence>
<gene>
    <name evidence="2" type="ORF">BG261_04030</name>
</gene>
<evidence type="ECO:0000259" key="1">
    <source>
        <dbReference type="PROSITE" id="PS51411"/>
    </source>
</evidence>